<dbReference type="GO" id="GO:0003677">
    <property type="term" value="F:DNA binding"/>
    <property type="evidence" value="ECO:0007669"/>
    <property type="project" value="UniProtKB-KW"/>
</dbReference>
<accession>A0A8H2JNH5</accession>
<name>A0A8H2JNH5_9GAMM</name>
<dbReference type="EMBL" id="SZVP01000001">
    <property type="protein sequence ID" value="TMM47767.1"/>
    <property type="molecule type" value="Genomic_DNA"/>
</dbReference>
<dbReference type="Gene3D" id="1.10.10.10">
    <property type="entry name" value="Winged helix-like DNA-binding domain superfamily/Winged helix DNA-binding domain"/>
    <property type="match status" value="1"/>
</dbReference>
<keyword evidence="6" id="KW-1185">Reference proteome</keyword>
<dbReference type="Proteomes" id="UP000307702">
    <property type="component" value="Unassembled WGS sequence"/>
</dbReference>
<keyword evidence="2" id="KW-0238">DNA-binding</keyword>
<dbReference type="InterPro" id="IPR036388">
    <property type="entry name" value="WH-like_DNA-bd_sf"/>
</dbReference>
<reference evidence="5 6" key="1">
    <citation type="submission" date="2019-05" db="EMBL/GenBank/DDBJ databases">
        <title>Colwellia ponticola sp. nov., isolated from seawater.</title>
        <authorList>
            <person name="Yoon J.-H."/>
        </authorList>
    </citation>
    <scope>NUCLEOTIDE SEQUENCE [LARGE SCALE GENOMIC DNA]</scope>
    <source>
        <strain evidence="5 6">OISW-25</strain>
    </source>
</reference>
<evidence type="ECO:0000256" key="1">
    <source>
        <dbReference type="ARBA" id="ARBA00023015"/>
    </source>
</evidence>
<evidence type="ECO:0000313" key="6">
    <source>
        <dbReference type="Proteomes" id="UP000307702"/>
    </source>
</evidence>
<dbReference type="RefSeq" id="WP_138620299.1">
    <property type="nucleotide sequence ID" value="NZ_SZVP01000001.1"/>
</dbReference>
<dbReference type="SMART" id="SM00421">
    <property type="entry name" value="HTH_LUXR"/>
    <property type="match status" value="1"/>
</dbReference>
<dbReference type="InterPro" id="IPR016032">
    <property type="entry name" value="Sig_transdc_resp-reg_C-effctor"/>
</dbReference>
<dbReference type="AlphaFoldDB" id="A0A8H2JNH5"/>
<dbReference type="PRINTS" id="PR00038">
    <property type="entry name" value="HTHLUXR"/>
</dbReference>
<dbReference type="PANTHER" id="PTHR44688">
    <property type="entry name" value="DNA-BINDING TRANSCRIPTIONAL ACTIVATOR DEVR_DOSR"/>
    <property type="match status" value="1"/>
</dbReference>
<sequence>MPNDTFNSQISTVISALNSPSFTPKLMGLISSVFSFDCAVILGCREGGRPIYLYDSIKNYRGLLFQSYLTASFQHDPFYQQLNTNKQQGVFRLVDVVKKDLDYKAYCKKFYEKTGWIDELSMLIKIETERWVMLCFGYTSEGNYFSKQQVNELKPYFSIIQSLCQQHWKSTELNFSESVDNLIDYSDSMGEFIKYALATFGKEILTKREQEIARLIVQGFDSKKIANQLNITEGTVKNHRKRIYTQLNVASLSEVFQLFLNHLITHLR</sequence>
<dbReference type="GO" id="GO:0006355">
    <property type="term" value="P:regulation of DNA-templated transcription"/>
    <property type="evidence" value="ECO:0007669"/>
    <property type="project" value="InterPro"/>
</dbReference>
<dbReference type="OrthoDB" id="343383at2"/>
<dbReference type="SUPFAM" id="SSF46894">
    <property type="entry name" value="C-terminal effector domain of the bipartite response regulators"/>
    <property type="match status" value="1"/>
</dbReference>
<feature type="domain" description="HTH luxR-type" evidence="4">
    <location>
        <begin position="198"/>
        <end position="263"/>
    </location>
</feature>
<protein>
    <submittedName>
        <fullName evidence="5">Response regulator transcription factor</fullName>
    </submittedName>
</protein>
<dbReference type="PANTHER" id="PTHR44688:SF16">
    <property type="entry name" value="DNA-BINDING TRANSCRIPTIONAL ACTIVATOR DEVR_DOSR"/>
    <property type="match status" value="1"/>
</dbReference>
<evidence type="ECO:0000313" key="5">
    <source>
        <dbReference type="EMBL" id="TMM47767.1"/>
    </source>
</evidence>
<organism evidence="5 6">
    <name type="scientific">Colwellia ponticola</name>
    <dbReference type="NCBI Taxonomy" id="2304625"/>
    <lineage>
        <taxon>Bacteria</taxon>
        <taxon>Pseudomonadati</taxon>
        <taxon>Pseudomonadota</taxon>
        <taxon>Gammaproteobacteria</taxon>
        <taxon>Alteromonadales</taxon>
        <taxon>Colwelliaceae</taxon>
        <taxon>Colwellia</taxon>
    </lineage>
</organism>
<proteinExistence type="predicted"/>
<dbReference type="PROSITE" id="PS50043">
    <property type="entry name" value="HTH_LUXR_2"/>
    <property type="match status" value="1"/>
</dbReference>
<dbReference type="InterPro" id="IPR000792">
    <property type="entry name" value="Tscrpt_reg_LuxR_C"/>
</dbReference>
<evidence type="ECO:0000259" key="4">
    <source>
        <dbReference type="PROSITE" id="PS50043"/>
    </source>
</evidence>
<keyword evidence="1" id="KW-0805">Transcription regulation</keyword>
<keyword evidence="3" id="KW-0804">Transcription</keyword>
<evidence type="ECO:0000256" key="3">
    <source>
        <dbReference type="ARBA" id="ARBA00023163"/>
    </source>
</evidence>
<dbReference type="CDD" id="cd06170">
    <property type="entry name" value="LuxR_C_like"/>
    <property type="match status" value="1"/>
</dbReference>
<dbReference type="Pfam" id="PF00196">
    <property type="entry name" value="GerE"/>
    <property type="match status" value="1"/>
</dbReference>
<evidence type="ECO:0000256" key="2">
    <source>
        <dbReference type="ARBA" id="ARBA00023125"/>
    </source>
</evidence>
<gene>
    <name evidence="5" type="ORF">FCS21_02025</name>
</gene>
<comment type="caution">
    <text evidence="5">The sequence shown here is derived from an EMBL/GenBank/DDBJ whole genome shotgun (WGS) entry which is preliminary data.</text>
</comment>